<comment type="caution">
    <text evidence="5">The sequence shown here is derived from an EMBL/GenBank/DDBJ whole genome shotgun (WGS) entry which is preliminary data.</text>
</comment>
<dbReference type="GO" id="GO:0030261">
    <property type="term" value="P:chromosome condensation"/>
    <property type="evidence" value="ECO:0007669"/>
    <property type="project" value="UniProtKB-KW"/>
</dbReference>
<dbReference type="SMART" id="SM00411">
    <property type="entry name" value="BHL"/>
    <property type="match status" value="1"/>
</dbReference>
<dbReference type="Gene3D" id="4.10.520.10">
    <property type="entry name" value="IHF-like DNA-binding proteins"/>
    <property type="match status" value="1"/>
</dbReference>
<dbReference type="InterPro" id="IPR000119">
    <property type="entry name" value="Hist_DNA-bd"/>
</dbReference>
<keyword evidence="2" id="KW-0226">DNA condensation</keyword>
<evidence type="ECO:0000256" key="3">
    <source>
        <dbReference type="ARBA" id="ARBA00023125"/>
    </source>
</evidence>
<dbReference type="GO" id="GO:0003677">
    <property type="term" value="F:DNA binding"/>
    <property type="evidence" value="ECO:0007669"/>
    <property type="project" value="UniProtKB-KW"/>
</dbReference>
<protein>
    <submittedName>
        <fullName evidence="5">HU family DNA-binding protein</fullName>
    </submittedName>
</protein>
<evidence type="ECO:0000256" key="4">
    <source>
        <dbReference type="RuleBase" id="RU003939"/>
    </source>
</evidence>
<dbReference type="CDD" id="cd13831">
    <property type="entry name" value="HU"/>
    <property type="match status" value="1"/>
</dbReference>
<name>A0A7X2NNK5_9CLOT</name>
<dbReference type="SUPFAM" id="SSF47729">
    <property type="entry name" value="IHF-like DNA-binding proteins"/>
    <property type="match status" value="1"/>
</dbReference>
<dbReference type="PRINTS" id="PR01727">
    <property type="entry name" value="DNABINDINGHU"/>
</dbReference>
<dbReference type="PANTHER" id="PTHR33175">
    <property type="entry name" value="DNA-BINDING PROTEIN HU"/>
    <property type="match status" value="1"/>
</dbReference>
<keyword evidence="6" id="KW-1185">Reference proteome</keyword>
<evidence type="ECO:0000313" key="6">
    <source>
        <dbReference type="Proteomes" id="UP000429958"/>
    </source>
</evidence>
<dbReference type="PANTHER" id="PTHR33175:SF3">
    <property type="entry name" value="DNA-BINDING PROTEIN HU-BETA"/>
    <property type="match status" value="1"/>
</dbReference>
<dbReference type="Pfam" id="PF00216">
    <property type="entry name" value="Bac_DNA_binding"/>
    <property type="match status" value="1"/>
</dbReference>
<proteinExistence type="inferred from homology"/>
<gene>
    <name evidence="5" type="ORF">FYJ39_17055</name>
</gene>
<dbReference type="AlphaFoldDB" id="A0A7X2NNK5"/>
<dbReference type="Proteomes" id="UP000429958">
    <property type="component" value="Unassembled WGS sequence"/>
</dbReference>
<evidence type="ECO:0000256" key="2">
    <source>
        <dbReference type="ARBA" id="ARBA00023067"/>
    </source>
</evidence>
<sequence>MNKIELIVRIAQQTQTSQEDAKKFLAAFCEVLGDALAAGETVQIIGTGSFTVRETPAHKGFNPVTQQPIEVAAKKSPVFKPGKTLKEKVNGTIA</sequence>
<organism evidence="5 6">
    <name type="scientific">Clostridium porci</name>
    <dbReference type="NCBI Taxonomy" id="2605778"/>
    <lineage>
        <taxon>Bacteria</taxon>
        <taxon>Bacillati</taxon>
        <taxon>Bacillota</taxon>
        <taxon>Clostridia</taxon>
        <taxon>Eubacteriales</taxon>
        <taxon>Clostridiaceae</taxon>
        <taxon>Clostridium</taxon>
    </lineage>
</organism>
<keyword evidence="3 5" id="KW-0238">DNA-binding</keyword>
<dbReference type="GO" id="GO:0030527">
    <property type="term" value="F:structural constituent of chromatin"/>
    <property type="evidence" value="ECO:0007669"/>
    <property type="project" value="InterPro"/>
</dbReference>
<dbReference type="GO" id="GO:0005829">
    <property type="term" value="C:cytosol"/>
    <property type="evidence" value="ECO:0007669"/>
    <property type="project" value="TreeGrafter"/>
</dbReference>
<comment type="similarity">
    <text evidence="1 4">Belongs to the bacterial histone-like protein family.</text>
</comment>
<dbReference type="EMBL" id="VUMD01000020">
    <property type="protein sequence ID" value="MSS38194.1"/>
    <property type="molecule type" value="Genomic_DNA"/>
</dbReference>
<reference evidence="5 6" key="1">
    <citation type="submission" date="2019-08" db="EMBL/GenBank/DDBJ databases">
        <title>In-depth cultivation of the pig gut microbiome towards novel bacterial diversity and tailored functional studies.</title>
        <authorList>
            <person name="Wylensek D."/>
            <person name="Hitch T.C.A."/>
            <person name="Clavel T."/>
        </authorList>
    </citation>
    <scope>NUCLEOTIDE SEQUENCE [LARGE SCALE GENOMIC DNA]</scope>
    <source>
        <strain evidence="5 6">WCA-389-WT-23D1</strain>
    </source>
</reference>
<evidence type="ECO:0000313" key="5">
    <source>
        <dbReference type="EMBL" id="MSS38194.1"/>
    </source>
</evidence>
<evidence type="ECO:0000256" key="1">
    <source>
        <dbReference type="ARBA" id="ARBA00010529"/>
    </source>
</evidence>
<accession>A0A7X2NNK5</accession>
<dbReference type="InterPro" id="IPR010992">
    <property type="entry name" value="IHF-like_DNA-bd_dom_sf"/>
</dbReference>